<gene>
    <name evidence="1" type="ORF">DSL72_007370</name>
</gene>
<protein>
    <submittedName>
        <fullName evidence="1">Uncharacterized protein</fullName>
    </submittedName>
</protein>
<keyword evidence="2" id="KW-1185">Reference proteome</keyword>
<name>A0A8A3PMU4_9HELO</name>
<reference evidence="1" key="1">
    <citation type="submission" date="2020-10" db="EMBL/GenBank/DDBJ databases">
        <title>Genome Sequence of Monilinia vaccinii-corymbosi Sheds Light on Mummy Berry Disease Infection of Blueberry and Mating Type.</title>
        <authorList>
            <person name="Yow A.G."/>
            <person name="Zhang Y."/>
            <person name="Bansal K."/>
            <person name="Eacker S.M."/>
            <person name="Sullivan S."/>
            <person name="Liachko I."/>
            <person name="Cubeta M.A."/>
            <person name="Rollins J.A."/>
            <person name="Ashrafi H."/>
        </authorList>
    </citation>
    <scope>NUCLEOTIDE SEQUENCE</scope>
    <source>
        <strain evidence="1">RL-1</strain>
    </source>
</reference>
<dbReference type="EMBL" id="CP063410">
    <property type="protein sequence ID" value="QSZ36244.1"/>
    <property type="molecule type" value="Genomic_DNA"/>
</dbReference>
<proteinExistence type="predicted"/>
<dbReference type="Proteomes" id="UP000672032">
    <property type="component" value="Chromosome 6"/>
</dbReference>
<organism evidence="1 2">
    <name type="scientific">Monilinia vaccinii-corymbosi</name>
    <dbReference type="NCBI Taxonomy" id="61207"/>
    <lineage>
        <taxon>Eukaryota</taxon>
        <taxon>Fungi</taxon>
        <taxon>Dikarya</taxon>
        <taxon>Ascomycota</taxon>
        <taxon>Pezizomycotina</taxon>
        <taxon>Leotiomycetes</taxon>
        <taxon>Helotiales</taxon>
        <taxon>Sclerotiniaceae</taxon>
        <taxon>Monilinia</taxon>
    </lineage>
</organism>
<sequence>MNIAKNNIVLLYKKHTVKELDKLKKL</sequence>
<evidence type="ECO:0000313" key="1">
    <source>
        <dbReference type="EMBL" id="QSZ36244.1"/>
    </source>
</evidence>
<evidence type="ECO:0000313" key="2">
    <source>
        <dbReference type="Proteomes" id="UP000672032"/>
    </source>
</evidence>
<dbReference type="AlphaFoldDB" id="A0A8A3PMU4"/>
<accession>A0A8A3PMU4</accession>